<dbReference type="AlphaFoldDB" id="A0A2K3MYZ0"/>
<comment type="caution">
    <text evidence="1">The sequence shown here is derived from an EMBL/GenBank/DDBJ whole genome shotgun (WGS) entry which is preliminary data.</text>
</comment>
<organism evidence="1 2">
    <name type="scientific">Trifolium pratense</name>
    <name type="common">Red clover</name>
    <dbReference type="NCBI Taxonomy" id="57577"/>
    <lineage>
        <taxon>Eukaryota</taxon>
        <taxon>Viridiplantae</taxon>
        <taxon>Streptophyta</taxon>
        <taxon>Embryophyta</taxon>
        <taxon>Tracheophyta</taxon>
        <taxon>Spermatophyta</taxon>
        <taxon>Magnoliopsida</taxon>
        <taxon>eudicotyledons</taxon>
        <taxon>Gunneridae</taxon>
        <taxon>Pentapetalae</taxon>
        <taxon>rosids</taxon>
        <taxon>fabids</taxon>
        <taxon>Fabales</taxon>
        <taxon>Fabaceae</taxon>
        <taxon>Papilionoideae</taxon>
        <taxon>50 kb inversion clade</taxon>
        <taxon>NPAAA clade</taxon>
        <taxon>Hologalegina</taxon>
        <taxon>IRL clade</taxon>
        <taxon>Trifolieae</taxon>
        <taxon>Trifolium</taxon>
    </lineage>
</organism>
<dbReference type="EMBL" id="ASHM01014015">
    <property type="protein sequence ID" value="PNX95974.1"/>
    <property type="molecule type" value="Genomic_DNA"/>
</dbReference>
<gene>
    <name evidence="1" type="ORF">L195_g019174</name>
</gene>
<reference evidence="1 2" key="2">
    <citation type="journal article" date="2017" name="Front. Plant Sci.">
        <title>Gene Classification and Mining of Molecular Markers Useful in Red Clover (Trifolium pratense) Breeding.</title>
        <authorList>
            <person name="Istvanek J."/>
            <person name="Dluhosova J."/>
            <person name="Dluhos P."/>
            <person name="Patkova L."/>
            <person name="Nedelnik J."/>
            <person name="Repkova J."/>
        </authorList>
    </citation>
    <scope>NUCLEOTIDE SEQUENCE [LARGE SCALE GENOMIC DNA]</scope>
    <source>
        <strain evidence="2">cv. Tatra</strain>
        <tissue evidence="1">Young leaves</tissue>
    </source>
</reference>
<dbReference type="Proteomes" id="UP000236291">
    <property type="component" value="Unassembled WGS sequence"/>
</dbReference>
<evidence type="ECO:0000313" key="2">
    <source>
        <dbReference type="Proteomes" id="UP000236291"/>
    </source>
</evidence>
<evidence type="ECO:0000313" key="1">
    <source>
        <dbReference type="EMBL" id="PNX95974.1"/>
    </source>
</evidence>
<proteinExistence type="predicted"/>
<feature type="non-terminal residue" evidence="1">
    <location>
        <position position="1"/>
    </location>
</feature>
<name>A0A2K3MYZ0_TRIPR</name>
<accession>A0A2K3MYZ0</accession>
<sequence length="110" mass="12243">RSKPLNFVPKFTTCLRTLATKFKIYFPAPFHFQQPPLTHYAAPYIATPAVQLPPPPVIGPVPPPAAAYAVPQSGTILNCLFANPNNQIVGFILLHSLFLSECRRHRHSQQ</sequence>
<reference evidence="1 2" key="1">
    <citation type="journal article" date="2014" name="Am. J. Bot.">
        <title>Genome assembly and annotation for red clover (Trifolium pratense; Fabaceae).</title>
        <authorList>
            <person name="Istvanek J."/>
            <person name="Jaros M."/>
            <person name="Krenek A."/>
            <person name="Repkova J."/>
        </authorList>
    </citation>
    <scope>NUCLEOTIDE SEQUENCE [LARGE SCALE GENOMIC DNA]</scope>
    <source>
        <strain evidence="2">cv. Tatra</strain>
        <tissue evidence="1">Young leaves</tissue>
    </source>
</reference>
<protein>
    <submittedName>
        <fullName evidence="1">RNA-binding protein 42-like</fullName>
    </submittedName>
</protein>